<organism evidence="2 3">
    <name type="scientific">Enterocloster lavalensis</name>
    <dbReference type="NCBI Taxonomy" id="460384"/>
    <lineage>
        <taxon>Bacteria</taxon>
        <taxon>Bacillati</taxon>
        <taxon>Bacillota</taxon>
        <taxon>Clostridia</taxon>
        <taxon>Lachnospirales</taxon>
        <taxon>Lachnospiraceae</taxon>
        <taxon>Enterocloster</taxon>
    </lineage>
</organism>
<dbReference type="InterPro" id="IPR043756">
    <property type="entry name" value="DUF5702"/>
</dbReference>
<name>A0A1I0JEZ2_9FIRM</name>
<protein>
    <submittedName>
        <fullName evidence="2">Uncharacterized protein</fullName>
    </submittedName>
</protein>
<dbReference type="RefSeq" id="WP_092368880.1">
    <property type="nucleotide sequence ID" value="NZ_DAINWJ010000051.1"/>
</dbReference>
<dbReference type="STRING" id="460384.SAMN05216313_12938"/>
<dbReference type="AlphaFoldDB" id="A0A1I0JEZ2"/>
<gene>
    <name evidence="2" type="ORF">SAMN05216313_12938</name>
</gene>
<feature type="coiled-coil region" evidence="1">
    <location>
        <begin position="160"/>
        <end position="187"/>
    </location>
</feature>
<evidence type="ECO:0000256" key="1">
    <source>
        <dbReference type="SAM" id="Coils"/>
    </source>
</evidence>
<reference evidence="3" key="1">
    <citation type="submission" date="2016-10" db="EMBL/GenBank/DDBJ databases">
        <authorList>
            <person name="Varghese N."/>
            <person name="Submissions S."/>
        </authorList>
    </citation>
    <scope>NUCLEOTIDE SEQUENCE [LARGE SCALE GENOMIC DNA]</scope>
    <source>
        <strain evidence="3">NLAE-zl-G277</strain>
    </source>
</reference>
<keyword evidence="1" id="KW-0175">Coiled coil</keyword>
<evidence type="ECO:0000313" key="3">
    <source>
        <dbReference type="Proteomes" id="UP000198508"/>
    </source>
</evidence>
<evidence type="ECO:0000313" key="2">
    <source>
        <dbReference type="EMBL" id="SEU08701.1"/>
    </source>
</evidence>
<keyword evidence="3" id="KW-1185">Reference proteome</keyword>
<accession>A0A1I0JEZ2</accession>
<dbReference type="Pfam" id="PF18960">
    <property type="entry name" value="DUF5702"/>
    <property type="match status" value="1"/>
</dbReference>
<dbReference type="EMBL" id="FOIM01000029">
    <property type="protein sequence ID" value="SEU08701.1"/>
    <property type="molecule type" value="Genomic_DNA"/>
</dbReference>
<sequence>MRKRGEITVFLTMILVCVWALLCGLVESARTAGARCYLRQALDSSMDSLFGQYHRKLWESYRLLGLEYGTPGDLEGEFREFLAPYLEAQNWYPLEAGEISAVRLTALTDGDGACLEEQILAYMKYGLLSTTWDELKPDEAAELFRAVKEAGAVKEAAGAYKGHAREAVKLEKALEQLNDSLEKQRKLWETGAERLRGCDGGGFLSQAARLDTELGKVPGLVKAYEKKADGLDRKLKESRKEYESRTGDLSQTVRDGLEAEIRQYEAYTDRDGERRRQVEALDGLSQQNREYVRQVMEEARSVQEYIDSWEPDDEDEDDELDEEALWRPVRARWNVYPALTLNVEFGIRDKETEGFLERVQELISGDLLALLLPEGETASEQRPDLTDAPSALCGYGKSGEAGGNSAAGLVDRLMIGEYALRYFDYYGRKPLKDGCCAYETEYLLFGHAGDRENLSSAASRLLAVREGLNLIHILSDPQKRGEAEALAVTIAGGTGLLPLVGVIKFFIMGVWALGEAVLDVRALFNGEKVPFLKTQDSWRLDLGGLVDMGKTGGNPGESSGLGQGDKGMDYKGYLRLLLFFSMGPETDFRMLDMIQSNLRAAQPGFRADHCAHAVEMSAVVCGKHLFLTPGVWKAAAGGGEQRYEMTVAVTGGYGK</sequence>
<dbReference type="Proteomes" id="UP000198508">
    <property type="component" value="Unassembled WGS sequence"/>
</dbReference>
<proteinExistence type="predicted"/>